<proteinExistence type="predicted"/>
<protein>
    <submittedName>
        <fullName evidence="1">Uncharacterized protein</fullName>
    </submittedName>
</protein>
<name>A0A6G1HMB8_9PEZI</name>
<keyword evidence="2" id="KW-1185">Reference proteome</keyword>
<accession>A0A6G1HMB8</accession>
<evidence type="ECO:0000313" key="2">
    <source>
        <dbReference type="Proteomes" id="UP000799640"/>
    </source>
</evidence>
<organism evidence="1 2">
    <name type="scientific">Trichodelitschia bisporula</name>
    <dbReference type="NCBI Taxonomy" id="703511"/>
    <lineage>
        <taxon>Eukaryota</taxon>
        <taxon>Fungi</taxon>
        <taxon>Dikarya</taxon>
        <taxon>Ascomycota</taxon>
        <taxon>Pezizomycotina</taxon>
        <taxon>Dothideomycetes</taxon>
        <taxon>Dothideomycetes incertae sedis</taxon>
        <taxon>Phaeotrichales</taxon>
        <taxon>Phaeotrichaceae</taxon>
        <taxon>Trichodelitschia</taxon>
    </lineage>
</organism>
<gene>
    <name evidence="1" type="ORF">EJ06DRAFT_163965</name>
</gene>
<evidence type="ECO:0000313" key="1">
    <source>
        <dbReference type="EMBL" id="KAF2397160.1"/>
    </source>
</evidence>
<sequence length="105" mass="11811">MRVPRIFASTMVTAPHSATNKAIFMSLPLVKHTLFSHTTATVQPSNIRLFDIPFSRKSSSKLSIFSRSTLSLLRPCRYRARAARTSYCSLLLMLCHLLTVKQGRA</sequence>
<dbReference type="EMBL" id="ML996704">
    <property type="protein sequence ID" value="KAF2397160.1"/>
    <property type="molecule type" value="Genomic_DNA"/>
</dbReference>
<reference evidence="1" key="1">
    <citation type="journal article" date="2020" name="Stud. Mycol.">
        <title>101 Dothideomycetes genomes: a test case for predicting lifestyles and emergence of pathogens.</title>
        <authorList>
            <person name="Haridas S."/>
            <person name="Albert R."/>
            <person name="Binder M."/>
            <person name="Bloem J."/>
            <person name="Labutti K."/>
            <person name="Salamov A."/>
            <person name="Andreopoulos B."/>
            <person name="Baker S."/>
            <person name="Barry K."/>
            <person name="Bills G."/>
            <person name="Bluhm B."/>
            <person name="Cannon C."/>
            <person name="Castanera R."/>
            <person name="Culley D."/>
            <person name="Daum C."/>
            <person name="Ezra D."/>
            <person name="Gonzalez J."/>
            <person name="Henrissat B."/>
            <person name="Kuo A."/>
            <person name="Liang C."/>
            <person name="Lipzen A."/>
            <person name="Lutzoni F."/>
            <person name="Magnuson J."/>
            <person name="Mondo S."/>
            <person name="Nolan M."/>
            <person name="Ohm R."/>
            <person name="Pangilinan J."/>
            <person name="Park H.-J."/>
            <person name="Ramirez L."/>
            <person name="Alfaro M."/>
            <person name="Sun H."/>
            <person name="Tritt A."/>
            <person name="Yoshinaga Y."/>
            <person name="Zwiers L.-H."/>
            <person name="Turgeon B."/>
            <person name="Goodwin S."/>
            <person name="Spatafora J."/>
            <person name="Crous P."/>
            <person name="Grigoriev I."/>
        </authorList>
    </citation>
    <scope>NUCLEOTIDE SEQUENCE</scope>
    <source>
        <strain evidence="1">CBS 262.69</strain>
    </source>
</reference>
<dbReference type="Proteomes" id="UP000799640">
    <property type="component" value="Unassembled WGS sequence"/>
</dbReference>
<dbReference type="AlphaFoldDB" id="A0A6G1HMB8"/>